<evidence type="ECO:0000256" key="2">
    <source>
        <dbReference type="ARBA" id="ARBA00011081"/>
    </source>
</evidence>
<dbReference type="RefSeq" id="WP_025842374.1">
    <property type="nucleotide sequence ID" value="NZ_JQZW01000008.1"/>
</dbReference>
<comment type="similarity">
    <text evidence="2 10">Belongs to the transketolase family. DXPS subfamily.</text>
</comment>
<dbReference type="GO" id="GO:0030976">
    <property type="term" value="F:thiamine pyrophosphate binding"/>
    <property type="evidence" value="ECO:0007669"/>
    <property type="project" value="UniProtKB-UniRule"/>
</dbReference>
<feature type="binding site" evidence="10">
    <location>
        <position position="178"/>
    </location>
    <ligand>
        <name>Mg(2+)</name>
        <dbReference type="ChEBI" id="CHEBI:18420"/>
    </ligand>
</feature>
<organism evidence="12 13">
    <name type="scientific">Porphyromonas gingivicanis</name>
    <dbReference type="NCBI Taxonomy" id="266762"/>
    <lineage>
        <taxon>Bacteria</taxon>
        <taxon>Pseudomonadati</taxon>
        <taxon>Bacteroidota</taxon>
        <taxon>Bacteroidia</taxon>
        <taxon>Bacteroidales</taxon>
        <taxon>Porphyromonadaceae</taxon>
        <taxon>Porphyromonas</taxon>
    </lineage>
</organism>
<evidence type="ECO:0000256" key="7">
    <source>
        <dbReference type="ARBA" id="ARBA00022977"/>
    </source>
</evidence>
<evidence type="ECO:0000256" key="8">
    <source>
        <dbReference type="ARBA" id="ARBA00023052"/>
    </source>
</evidence>
<comment type="cofactor">
    <cofactor evidence="10">
        <name>Mg(2+)</name>
        <dbReference type="ChEBI" id="CHEBI:18420"/>
    </cofactor>
    <text evidence="10">Binds 1 Mg(2+) ion per subunit.</text>
</comment>
<sequence length="632" mass="70084">MATPYPLLNSINEPSDLRALSADQLVEVCRELRSYELDILSQNPGHLGSSLGAVELSVALHYVFCTPYDRIVWDVGHQAYAHKILTGRRDSFDTLRRWGGLAGFPSPDESEYDTFPAGHASNSISAALGISVAAHLNKEPRHVVAVIGDGSMTGGLAFEGLNNASSFPNNLLIILNDNNMSIDANVGGLNKYFVDLSTSPSYNSVRYNVYKGLKKFHLIDEANKRNIVRINNSIKSFVSNNQSNFFDGLSLRYFGPIDGNNLPRLIEILQKIKNLRGPKLLHIRTTKGKGYPWAEKDPTVWHAPGRFNIVTGERLDKRKENDPPKYQDVFGKTLVEFADQDERIVGITPAMPSGCSMTYMMASHPTRSFDVGIAEGHAVTFAAGLAREGLIPFCNIYSSFAQRAYDQIIHDVCLPRYHVVFCFDRAGLVGEDGATHQGAYDLAYLSSIPNMIVASPRNEHQLRNLMLTAYKGQEGPMTIRYPRGKGVLSDWQNTPELLPIGKGELLHKGSKVAILSIGPIAKEVEAVIKRLKEEGKPTPSHYDMVFLKPLDTELLRSIGKEYDAIITVEDGCIHGGLGSAVLEFMSEEAFAIRTKRIGIPDQFIPHGTPEEQYKYCQMDAESIYKVFAQMIE</sequence>
<dbReference type="InterPro" id="IPR005475">
    <property type="entry name" value="Transketolase-like_Pyr-bd"/>
</dbReference>
<feature type="binding site" evidence="10">
    <location>
        <position position="291"/>
    </location>
    <ligand>
        <name>thiamine diphosphate</name>
        <dbReference type="ChEBI" id="CHEBI:58937"/>
    </ligand>
</feature>
<dbReference type="GO" id="GO:0016114">
    <property type="term" value="P:terpenoid biosynthetic process"/>
    <property type="evidence" value="ECO:0007669"/>
    <property type="project" value="UniProtKB-UniRule"/>
</dbReference>
<evidence type="ECO:0000313" key="12">
    <source>
        <dbReference type="EMBL" id="KGN98150.1"/>
    </source>
</evidence>
<dbReference type="NCBIfam" id="NF003933">
    <property type="entry name" value="PRK05444.2-2"/>
    <property type="match status" value="1"/>
</dbReference>
<reference evidence="12 13" key="1">
    <citation type="submission" date="2014-08" db="EMBL/GenBank/DDBJ databases">
        <title>Porphyromonas gingivicanis strain:COT-022_OH1391 Genome sequencing.</title>
        <authorList>
            <person name="Wallis C."/>
            <person name="Deusch O."/>
            <person name="O'Flynn C."/>
            <person name="Davis I."/>
            <person name="Jospin G."/>
            <person name="Darling A.E."/>
            <person name="Coil D.A."/>
            <person name="Alexiev A."/>
            <person name="Horsfall A."/>
            <person name="Kirkwood N."/>
            <person name="Harris S."/>
            <person name="Eisen J.A."/>
        </authorList>
    </citation>
    <scope>NUCLEOTIDE SEQUENCE [LARGE SCALE GENOMIC DNA]</scope>
    <source>
        <strain evidence="13">COT-022 OH1391</strain>
    </source>
</reference>
<dbReference type="InterPro" id="IPR020826">
    <property type="entry name" value="Transketolase_BS"/>
</dbReference>
<evidence type="ECO:0000256" key="5">
    <source>
        <dbReference type="ARBA" id="ARBA00022723"/>
    </source>
</evidence>
<feature type="binding site" evidence="10">
    <location>
        <position position="375"/>
    </location>
    <ligand>
        <name>thiamine diphosphate</name>
        <dbReference type="ChEBI" id="CHEBI:58937"/>
    </ligand>
</feature>
<protein>
    <recommendedName>
        <fullName evidence="10">1-deoxy-D-xylulose-5-phosphate synthase</fullName>
        <ecNumber evidence="10">2.2.1.7</ecNumber>
    </recommendedName>
    <alternativeName>
        <fullName evidence="10">1-deoxyxylulose-5-phosphate synthase</fullName>
        <shortName evidence="10">DXP synthase</shortName>
        <shortName evidence="10">DXPS</shortName>
    </alternativeName>
</protein>
<evidence type="ECO:0000259" key="11">
    <source>
        <dbReference type="SMART" id="SM00861"/>
    </source>
</evidence>
<feature type="binding site" evidence="10">
    <location>
        <begin position="150"/>
        <end position="151"/>
    </location>
    <ligand>
        <name>thiamine diphosphate</name>
        <dbReference type="ChEBI" id="CHEBI:58937"/>
    </ligand>
</feature>
<evidence type="ECO:0000256" key="3">
    <source>
        <dbReference type="ARBA" id="ARBA00011738"/>
    </source>
</evidence>
<keyword evidence="6 10" id="KW-0460">Magnesium</keyword>
<feature type="binding site" evidence="10">
    <location>
        <position position="149"/>
    </location>
    <ligand>
        <name>Mg(2+)</name>
        <dbReference type="ChEBI" id="CHEBI:18420"/>
    </ligand>
</feature>
<dbReference type="CDD" id="cd02007">
    <property type="entry name" value="TPP_DXS"/>
    <property type="match status" value="1"/>
</dbReference>
<dbReference type="GO" id="GO:0008661">
    <property type="term" value="F:1-deoxy-D-xylulose-5-phosphate synthase activity"/>
    <property type="evidence" value="ECO:0007669"/>
    <property type="project" value="UniProtKB-UniRule"/>
</dbReference>
<dbReference type="InterPro" id="IPR005477">
    <property type="entry name" value="Dxylulose-5-P_synthase"/>
</dbReference>
<proteinExistence type="inferred from homology"/>
<dbReference type="SUPFAM" id="SSF52922">
    <property type="entry name" value="TK C-terminal domain-like"/>
    <property type="match status" value="1"/>
</dbReference>
<comment type="catalytic activity">
    <reaction evidence="10">
        <text>D-glyceraldehyde 3-phosphate + pyruvate + H(+) = 1-deoxy-D-xylulose 5-phosphate + CO2</text>
        <dbReference type="Rhea" id="RHEA:12605"/>
        <dbReference type="ChEBI" id="CHEBI:15361"/>
        <dbReference type="ChEBI" id="CHEBI:15378"/>
        <dbReference type="ChEBI" id="CHEBI:16526"/>
        <dbReference type="ChEBI" id="CHEBI:57792"/>
        <dbReference type="ChEBI" id="CHEBI:59776"/>
        <dbReference type="EC" id="2.2.1.7"/>
    </reaction>
</comment>
<dbReference type="eggNOG" id="COG1154">
    <property type="taxonomic scope" value="Bacteria"/>
</dbReference>
<dbReference type="CDD" id="cd07033">
    <property type="entry name" value="TPP_PYR_DXS_TK_like"/>
    <property type="match status" value="1"/>
</dbReference>
<dbReference type="EMBL" id="JQZW01000008">
    <property type="protein sequence ID" value="KGN98150.1"/>
    <property type="molecule type" value="Genomic_DNA"/>
</dbReference>
<dbReference type="Gene3D" id="3.40.50.970">
    <property type="match status" value="2"/>
</dbReference>
<comment type="subunit">
    <text evidence="3 10">Homodimer.</text>
</comment>
<evidence type="ECO:0000256" key="10">
    <source>
        <dbReference type="HAMAP-Rule" id="MF_00315"/>
    </source>
</evidence>
<evidence type="ECO:0000256" key="6">
    <source>
        <dbReference type="ARBA" id="ARBA00022842"/>
    </source>
</evidence>
<comment type="function">
    <text evidence="10">Catalyzes the acyloin condensation reaction between C atoms 2 and 3 of pyruvate and glyceraldehyde 3-phosphate to yield 1-deoxy-D-xylulose-5-phosphate (DXP).</text>
</comment>
<dbReference type="EC" id="2.2.1.7" evidence="10"/>
<dbReference type="Pfam" id="PF13292">
    <property type="entry name" value="DXP_synthase_N"/>
    <property type="match status" value="1"/>
</dbReference>
<dbReference type="HAMAP" id="MF_00315">
    <property type="entry name" value="DXP_synth"/>
    <property type="match status" value="1"/>
</dbReference>
<dbReference type="InterPro" id="IPR029061">
    <property type="entry name" value="THDP-binding"/>
</dbReference>
<evidence type="ECO:0000256" key="4">
    <source>
        <dbReference type="ARBA" id="ARBA00022679"/>
    </source>
</evidence>
<dbReference type="OrthoDB" id="9803371at2"/>
<feature type="binding site" evidence="10">
    <location>
        <position position="77"/>
    </location>
    <ligand>
        <name>thiamine diphosphate</name>
        <dbReference type="ChEBI" id="CHEBI:58937"/>
    </ligand>
</feature>
<dbReference type="GO" id="GO:0019288">
    <property type="term" value="P:isopentenyl diphosphate biosynthetic process, methylerythritol 4-phosphate pathway"/>
    <property type="evidence" value="ECO:0007669"/>
    <property type="project" value="TreeGrafter"/>
</dbReference>
<dbReference type="FunFam" id="3.40.50.970:FF:000005">
    <property type="entry name" value="1-deoxy-D-xylulose-5-phosphate synthase"/>
    <property type="match status" value="1"/>
</dbReference>
<name>A0A0A2G6Z3_9PORP</name>
<accession>A0A0A2G6Z3</accession>
<keyword evidence="7 10" id="KW-0784">Thiamine biosynthesis</keyword>
<keyword evidence="13" id="KW-1185">Reference proteome</keyword>
<dbReference type="PANTHER" id="PTHR43322">
    <property type="entry name" value="1-D-DEOXYXYLULOSE 5-PHOSPHATE SYNTHASE-RELATED"/>
    <property type="match status" value="1"/>
</dbReference>
<dbReference type="Proteomes" id="UP000030134">
    <property type="component" value="Unassembled WGS sequence"/>
</dbReference>
<dbReference type="InterPro" id="IPR033248">
    <property type="entry name" value="Transketolase_C"/>
</dbReference>
<dbReference type="SMART" id="SM00861">
    <property type="entry name" value="Transket_pyr"/>
    <property type="match status" value="1"/>
</dbReference>
<comment type="caution">
    <text evidence="12">The sequence shown here is derived from an EMBL/GenBank/DDBJ whole genome shotgun (WGS) entry which is preliminary data.</text>
</comment>
<gene>
    <name evidence="10" type="primary">dxs</name>
    <name evidence="12" type="ORF">HQ36_04365</name>
</gene>
<dbReference type="UniPathway" id="UPA00064">
    <property type="reaction ID" value="UER00091"/>
</dbReference>
<comment type="cofactor">
    <cofactor evidence="10">
        <name>thiamine diphosphate</name>
        <dbReference type="ChEBI" id="CHEBI:58937"/>
    </cofactor>
    <text evidence="10">Binds 1 thiamine pyrophosphate per subunit.</text>
</comment>
<dbReference type="AlphaFoldDB" id="A0A0A2G6Z3"/>
<dbReference type="GO" id="GO:0005829">
    <property type="term" value="C:cytosol"/>
    <property type="evidence" value="ECO:0007669"/>
    <property type="project" value="TreeGrafter"/>
</dbReference>
<feature type="domain" description="Transketolase-like pyrimidine-binding" evidence="11">
    <location>
        <begin position="324"/>
        <end position="489"/>
    </location>
</feature>
<dbReference type="InterPro" id="IPR009014">
    <property type="entry name" value="Transketo_C/PFOR_II"/>
</dbReference>
<dbReference type="Pfam" id="PF02779">
    <property type="entry name" value="Transket_pyr"/>
    <property type="match status" value="1"/>
</dbReference>
<comment type="pathway">
    <text evidence="1 10">Metabolic intermediate biosynthesis; 1-deoxy-D-xylulose 5-phosphate biosynthesis; 1-deoxy-D-xylulose 5-phosphate from D-glyceraldehyde 3-phosphate and pyruvate: step 1/1.</text>
</comment>
<keyword evidence="8 10" id="KW-0786">Thiamine pyrophosphate</keyword>
<evidence type="ECO:0000256" key="9">
    <source>
        <dbReference type="ARBA" id="ARBA00023229"/>
    </source>
</evidence>
<dbReference type="Gene3D" id="3.40.50.920">
    <property type="match status" value="1"/>
</dbReference>
<keyword evidence="5 10" id="KW-0479">Metal-binding</keyword>
<dbReference type="Pfam" id="PF02780">
    <property type="entry name" value="Transketolase_C"/>
    <property type="match status" value="1"/>
</dbReference>
<keyword evidence="9 10" id="KW-0414">Isoprene biosynthesis</keyword>
<dbReference type="STRING" id="266762.HQ36_04365"/>
<dbReference type="PROSITE" id="PS00802">
    <property type="entry name" value="TRANSKETOLASE_2"/>
    <property type="match status" value="1"/>
</dbReference>
<feature type="binding site" evidence="10">
    <location>
        <position position="178"/>
    </location>
    <ligand>
        <name>thiamine diphosphate</name>
        <dbReference type="ChEBI" id="CHEBI:58937"/>
    </ligand>
</feature>
<dbReference type="PANTHER" id="PTHR43322:SF5">
    <property type="entry name" value="1-DEOXY-D-XYLULOSE-5-PHOSPHATE SYNTHASE, CHLOROPLASTIC"/>
    <property type="match status" value="1"/>
</dbReference>
<evidence type="ECO:0000313" key="13">
    <source>
        <dbReference type="Proteomes" id="UP000030134"/>
    </source>
</evidence>
<dbReference type="GO" id="GO:0009228">
    <property type="term" value="P:thiamine biosynthetic process"/>
    <property type="evidence" value="ECO:0007669"/>
    <property type="project" value="UniProtKB-UniRule"/>
</dbReference>
<keyword evidence="4 10" id="KW-0808">Transferase</keyword>
<dbReference type="SUPFAM" id="SSF52518">
    <property type="entry name" value="Thiamin diphosphate-binding fold (THDP-binding)"/>
    <property type="match status" value="2"/>
</dbReference>
<feature type="binding site" evidence="10">
    <location>
        <begin position="118"/>
        <end position="120"/>
    </location>
    <ligand>
        <name>thiamine diphosphate</name>
        <dbReference type="ChEBI" id="CHEBI:58937"/>
    </ligand>
</feature>
<dbReference type="NCBIfam" id="TIGR00204">
    <property type="entry name" value="dxs"/>
    <property type="match status" value="1"/>
</dbReference>
<evidence type="ECO:0000256" key="1">
    <source>
        <dbReference type="ARBA" id="ARBA00004980"/>
    </source>
</evidence>
<dbReference type="GO" id="GO:0000287">
    <property type="term" value="F:magnesium ion binding"/>
    <property type="evidence" value="ECO:0007669"/>
    <property type="project" value="UniProtKB-UniRule"/>
</dbReference>